<reference evidence="1" key="1">
    <citation type="submission" date="2023-05" db="EMBL/GenBank/DDBJ databases">
        <title>Limnohabitans sp. strain HM2-2 Genome sequencing and assembly.</title>
        <authorList>
            <person name="Jung Y."/>
        </authorList>
    </citation>
    <scope>NUCLEOTIDE SEQUENCE</scope>
    <source>
        <strain evidence="1">HM2-2</strain>
    </source>
</reference>
<dbReference type="SUPFAM" id="SSF53850">
    <property type="entry name" value="Periplasmic binding protein-like II"/>
    <property type="match status" value="1"/>
</dbReference>
<proteinExistence type="predicted"/>
<comment type="caution">
    <text evidence="1">The sequence shown here is derived from an EMBL/GenBank/DDBJ whole genome shotgun (WGS) entry which is preliminary data.</text>
</comment>
<name>A0ABT6X5E4_9BURK</name>
<evidence type="ECO:0000313" key="1">
    <source>
        <dbReference type="EMBL" id="MDI9233323.1"/>
    </source>
</evidence>
<dbReference type="Proteomes" id="UP001431902">
    <property type="component" value="Unassembled WGS sequence"/>
</dbReference>
<dbReference type="PANTHER" id="PTHR30632">
    <property type="entry name" value="MOLYBDATE-BINDING PERIPLASMIC PROTEIN"/>
    <property type="match status" value="1"/>
</dbReference>
<dbReference type="RefSeq" id="WP_283223720.1">
    <property type="nucleotide sequence ID" value="NZ_JASGBH010000003.1"/>
</dbReference>
<keyword evidence="2" id="KW-1185">Reference proteome</keyword>
<dbReference type="PANTHER" id="PTHR30632:SF11">
    <property type="entry name" value="BLR4797 PROTEIN"/>
    <property type="match status" value="1"/>
</dbReference>
<dbReference type="Gene3D" id="3.40.190.10">
    <property type="entry name" value="Periplasmic binding protein-like II"/>
    <property type="match status" value="2"/>
</dbReference>
<dbReference type="Pfam" id="PF13531">
    <property type="entry name" value="SBP_bac_11"/>
    <property type="match status" value="1"/>
</dbReference>
<organism evidence="1 2">
    <name type="scientific">Limnohabitans lacus</name>
    <dbReference type="NCBI Taxonomy" id="3045173"/>
    <lineage>
        <taxon>Bacteria</taxon>
        <taxon>Pseudomonadati</taxon>
        <taxon>Pseudomonadota</taxon>
        <taxon>Betaproteobacteria</taxon>
        <taxon>Burkholderiales</taxon>
        <taxon>Comamonadaceae</taxon>
        <taxon>Limnohabitans</taxon>
    </lineage>
</organism>
<protein>
    <submittedName>
        <fullName evidence="1">Substrate-binding domain-containing protein</fullName>
    </submittedName>
</protein>
<dbReference type="InterPro" id="IPR050682">
    <property type="entry name" value="ModA/WtpA"/>
</dbReference>
<evidence type="ECO:0000313" key="2">
    <source>
        <dbReference type="Proteomes" id="UP001431902"/>
    </source>
</evidence>
<accession>A0ABT6X5E4</accession>
<dbReference type="EMBL" id="JASGBH010000003">
    <property type="protein sequence ID" value="MDI9233323.1"/>
    <property type="molecule type" value="Genomic_DNA"/>
</dbReference>
<gene>
    <name evidence="1" type="ORF">QLQ16_05660</name>
</gene>
<sequence>MTTLRLISSMATKPLLADLVALYKAQAPGVEVQVESVGGVDAAKRVQAGEAFDCVVLASNAIDTLIADGKALAGSRVDLVHSGVAVAVPAGAEPPDISTEGALKQAILSARTLGYSTGPSGVQLAKLFDRWGITEQIQDRIVQAKPGVPVGGLIAQGEVALGFQQLSEMMGVAGITVLGPLPDAVQITTTFSGSVAATSAQAQAVRDLLAFWASAVTRDTKVRHGMVAA</sequence>